<comment type="caution">
    <text evidence="6">Lacks conserved residue(s) required for the propagation of feature annotation.</text>
</comment>
<dbReference type="GO" id="GO:0005886">
    <property type="term" value="C:plasma membrane"/>
    <property type="evidence" value="ECO:0007669"/>
    <property type="project" value="TreeGrafter"/>
</dbReference>
<dbReference type="PIRSF" id="PIRSF002419">
    <property type="entry name" value="Tetraspanin"/>
    <property type="match status" value="1"/>
</dbReference>
<dbReference type="Pfam" id="PF00335">
    <property type="entry name" value="Tetraspanin"/>
    <property type="match status" value="1"/>
</dbReference>
<evidence type="ECO:0000256" key="6">
    <source>
        <dbReference type="RuleBase" id="RU361218"/>
    </source>
</evidence>
<dbReference type="PANTHER" id="PTHR19282:SF545">
    <property type="entry name" value="TETRASPANIN"/>
    <property type="match status" value="1"/>
</dbReference>
<evidence type="ECO:0000256" key="4">
    <source>
        <dbReference type="ARBA" id="ARBA00022989"/>
    </source>
</evidence>
<dbReference type="PRINTS" id="PR00259">
    <property type="entry name" value="TMFOUR"/>
</dbReference>
<keyword evidence="8" id="KW-1185">Reference proteome</keyword>
<dbReference type="GeneTree" id="ENSGT00940000164506"/>
<evidence type="ECO:0000256" key="3">
    <source>
        <dbReference type="ARBA" id="ARBA00022692"/>
    </source>
</evidence>
<dbReference type="OMA" id="GLWNSTM"/>
<dbReference type="Ensembl" id="ENSSPUT00000020713.1">
    <property type="protein sequence ID" value="ENSSPUP00000019445.1"/>
    <property type="gene ID" value="ENSSPUG00000014969.1"/>
</dbReference>
<dbReference type="PANTHER" id="PTHR19282">
    <property type="entry name" value="TETRASPANIN"/>
    <property type="match status" value="1"/>
</dbReference>
<dbReference type="InterPro" id="IPR008952">
    <property type="entry name" value="Tetraspanin_EC2_sf"/>
</dbReference>
<accession>A0A8D0HEN9</accession>
<name>A0A8D0HEN9_SPHPU</name>
<keyword evidence="3 6" id="KW-0812">Transmembrane</keyword>
<evidence type="ECO:0000256" key="1">
    <source>
        <dbReference type="ARBA" id="ARBA00004141"/>
    </source>
</evidence>
<comment type="subcellular location">
    <subcellularLocation>
        <location evidence="1 6">Membrane</location>
        <topology evidence="1 6">Multi-pass membrane protein</topology>
    </subcellularLocation>
</comment>
<feature type="transmembrane region" description="Helical" evidence="6">
    <location>
        <begin position="86"/>
        <end position="110"/>
    </location>
</feature>
<dbReference type="InterPro" id="IPR018499">
    <property type="entry name" value="Tetraspanin/Peripherin"/>
</dbReference>
<reference evidence="7" key="1">
    <citation type="submission" date="2025-08" db="UniProtKB">
        <authorList>
            <consortium name="Ensembl"/>
        </authorList>
    </citation>
    <scope>IDENTIFICATION</scope>
</reference>
<dbReference type="SUPFAM" id="SSF48652">
    <property type="entry name" value="Tetraspanin"/>
    <property type="match status" value="1"/>
</dbReference>
<dbReference type="AlphaFoldDB" id="A0A8D0HEN9"/>
<keyword evidence="4 6" id="KW-1133">Transmembrane helix</keyword>
<evidence type="ECO:0000313" key="7">
    <source>
        <dbReference type="Ensembl" id="ENSSPUP00000019445.1"/>
    </source>
</evidence>
<organism evidence="7 8">
    <name type="scientific">Sphenodon punctatus</name>
    <name type="common">Tuatara</name>
    <name type="synonym">Hatteria punctata</name>
    <dbReference type="NCBI Taxonomy" id="8508"/>
    <lineage>
        <taxon>Eukaryota</taxon>
        <taxon>Metazoa</taxon>
        <taxon>Chordata</taxon>
        <taxon>Craniata</taxon>
        <taxon>Vertebrata</taxon>
        <taxon>Euteleostomi</taxon>
        <taxon>Lepidosauria</taxon>
        <taxon>Sphenodontia</taxon>
        <taxon>Sphenodontidae</taxon>
        <taxon>Sphenodon</taxon>
    </lineage>
</organism>
<evidence type="ECO:0000313" key="8">
    <source>
        <dbReference type="Proteomes" id="UP000694392"/>
    </source>
</evidence>
<sequence length="228" mass="24655">MGCFPFLKLMMFIFNGIIFLGGLAVLGAGVWVKVDGGSFGKLLGAVAPQLMHVIHVGYLCIAIGTFLLLVGFLGCCGAAKESKCMLLLFFSIILILFIAEVAGAVVALAFSSLATTVKTLKEDYGKQEDITAVWDTMNCCGFQDYADFNNSYFYQKHSQQYPSPCCRLSGPCLESDVDLKNFLSRNEKIVGGVALGICVLEVRPWTWGGIWGPGAWSSGDKFSSGLRL</sequence>
<comment type="similarity">
    <text evidence="2 6">Belongs to the tetraspanin (TM4SF) family.</text>
</comment>
<dbReference type="InterPro" id="IPR000301">
    <property type="entry name" value="Tetraspanin_animals"/>
</dbReference>
<dbReference type="PROSITE" id="PS00421">
    <property type="entry name" value="TM4_1"/>
    <property type="match status" value="1"/>
</dbReference>
<reference evidence="7" key="2">
    <citation type="submission" date="2025-09" db="UniProtKB">
        <authorList>
            <consortium name="Ensembl"/>
        </authorList>
    </citation>
    <scope>IDENTIFICATION</scope>
</reference>
<evidence type="ECO:0000256" key="5">
    <source>
        <dbReference type="ARBA" id="ARBA00023136"/>
    </source>
</evidence>
<dbReference type="Proteomes" id="UP000694392">
    <property type="component" value="Unplaced"/>
</dbReference>
<feature type="transmembrane region" description="Helical" evidence="6">
    <location>
        <begin position="12"/>
        <end position="32"/>
    </location>
</feature>
<dbReference type="InterPro" id="IPR018503">
    <property type="entry name" value="Tetraspanin_CS"/>
</dbReference>
<evidence type="ECO:0000256" key="2">
    <source>
        <dbReference type="ARBA" id="ARBA00006840"/>
    </source>
</evidence>
<protein>
    <recommendedName>
        <fullName evidence="6">Tetraspanin</fullName>
    </recommendedName>
</protein>
<proteinExistence type="inferred from homology"/>
<keyword evidence="5 6" id="KW-0472">Membrane</keyword>
<feature type="transmembrane region" description="Helical" evidence="6">
    <location>
        <begin position="52"/>
        <end position="74"/>
    </location>
</feature>
<dbReference type="Gene3D" id="1.10.1450.10">
    <property type="entry name" value="Tetraspanin"/>
    <property type="match status" value="1"/>
</dbReference>